<dbReference type="InterPro" id="IPR051783">
    <property type="entry name" value="NAD(P)-dependent_oxidoreduct"/>
</dbReference>
<sequence length="318" mass="33832">MHVLVTGANGFVGRQLCDVLTKQGCRVTAAVRTVDARPLAGHGVAVDLLDGNALSECMATVDVVVHLAARAHVLDDHCPDPLAAFRQANVALAASVAHAAIKAGVKRFVFISSIGVNGAETHGQPFSETMPAAPHAPYAVSKLEAELELTALFAGTQSELVIVRPPLIYDAAAPGNFSRLLRLVEARVPLPFAGVENRRSMISLSNLVSFIGLVLEHPLAAGETFVIADGEGVSTRQIVDALAAGMGHRAKFFFVPGFVVKCLLSAVRKQNMFTQLYGSLEVDSTKAVRLLGWVPPESPYHALKQAGSRFKARDAREQ</sequence>
<dbReference type="GO" id="GO:0005737">
    <property type="term" value="C:cytoplasm"/>
    <property type="evidence" value="ECO:0007669"/>
    <property type="project" value="TreeGrafter"/>
</dbReference>
<reference evidence="2 3" key="1">
    <citation type="submission" date="2018-08" db="EMBL/GenBank/DDBJ databases">
        <title>Draft genome sequence of the cyanotroph, Pseudomonas monteilii BCN3.</title>
        <authorList>
            <person name="Jones L.B."/>
            <person name="Kunz D.A."/>
        </authorList>
    </citation>
    <scope>NUCLEOTIDE SEQUENCE [LARGE SCALE GENOMIC DNA]</scope>
    <source>
        <strain evidence="2 3">BCN3</strain>
    </source>
</reference>
<gene>
    <name evidence="2" type="ORF">D0894_19445</name>
</gene>
<dbReference type="InterPro" id="IPR001509">
    <property type="entry name" value="Epimerase_deHydtase"/>
</dbReference>
<dbReference type="EMBL" id="QWLL01000046">
    <property type="protein sequence ID" value="RII75977.1"/>
    <property type="molecule type" value="Genomic_DNA"/>
</dbReference>
<dbReference type="PANTHER" id="PTHR48079:SF6">
    <property type="entry name" value="NAD(P)-BINDING DOMAIN-CONTAINING PROTEIN-RELATED"/>
    <property type="match status" value="1"/>
</dbReference>
<name>A0A399M3P4_9PSED</name>
<dbReference type="AlphaFoldDB" id="A0A399M3P4"/>
<dbReference type="PANTHER" id="PTHR48079">
    <property type="entry name" value="PROTEIN YEEZ"/>
    <property type="match status" value="1"/>
</dbReference>
<feature type="domain" description="NAD-dependent epimerase/dehydratase" evidence="1">
    <location>
        <begin position="3"/>
        <end position="228"/>
    </location>
</feature>
<dbReference type="InterPro" id="IPR036291">
    <property type="entry name" value="NAD(P)-bd_dom_sf"/>
</dbReference>
<evidence type="ECO:0000259" key="1">
    <source>
        <dbReference type="Pfam" id="PF01370"/>
    </source>
</evidence>
<evidence type="ECO:0000313" key="2">
    <source>
        <dbReference type="EMBL" id="RII75977.1"/>
    </source>
</evidence>
<dbReference type="Proteomes" id="UP000265875">
    <property type="component" value="Unassembled WGS sequence"/>
</dbReference>
<dbReference type="GO" id="GO:0004029">
    <property type="term" value="F:aldehyde dehydrogenase (NAD+) activity"/>
    <property type="evidence" value="ECO:0007669"/>
    <property type="project" value="TreeGrafter"/>
</dbReference>
<dbReference type="Gene3D" id="3.40.50.720">
    <property type="entry name" value="NAD(P)-binding Rossmann-like Domain"/>
    <property type="match status" value="1"/>
</dbReference>
<organism evidence="2 3">
    <name type="scientific">Pseudomonas monteilii</name>
    <dbReference type="NCBI Taxonomy" id="76759"/>
    <lineage>
        <taxon>Bacteria</taxon>
        <taxon>Pseudomonadati</taxon>
        <taxon>Pseudomonadota</taxon>
        <taxon>Gammaproteobacteria</taxon>
        <taxon>Pseudomonadales</taxon>
        <taxon>Pseudomonadaceae</taxon>
        <taxon>Pseudomonas</taxon>
    </lineage>
</organism>
<comment type="caution">
    <text evidence="2">The sequence shown here is derived from an EMBL/GenBank/DDBJ whole genome shotgun (WGS) entry which is preliminary data.</text>
</comment>
<dbReference type="Pfam" id="PF01370">
    <property type="entry name" value="Epimerase"/>
    <property type="match status" value="1"/>
</dbReference>
<dbReference type="SUPFAM" id="SSF51735">
    <property type="entry name" value="NAD(P)-binding Rossmann-fold domains"/>
    <property type="match status" value="1"/>
</dbReference>
<protein>
    <submittedName>
        <fullName evidence="2">NAD-dependent epimerase/dehydratase family protein</fullName>
    </submittedName>
</protein>
<proteinExistence type="predicted"/>
<evidence type="ECO:0000313" key="3">
    <source>
        <dbReference type="Proteomes" id="UP000265875"/>
    </source>
</evidence>
<accession>A0A399M3P4</accession>